<dbReference type="AlphaFoldDB" id="A0A0F7CQG0"/>
<evidence type="ECO:0000313" key="2">
    <source>
        <dbReference type="Proteomes" id="UP000034034"/>
    </source>
</evidence>
<dbReference type="Proteomes" id="UP000034034">
    <property type="component" value="Chromosome"/>
</dbReference>
<accession>A0A0F7CQG0</accession>
<dbReference type="EMBL" id="CP009922">
    <property type="protein sequence ID" value="AKG46346.1"/>
    <property type="molecule type" value="Genomic_DNA"/>
</dbReference>
<dbReference type="HOGENOM" id="CLU_162460_1_0_11"/>
<dbReference type="KEGG" id="sxi:SXIM_49620"/>
<keyword evidence="2" id="KW-1185">Reference proteome</keyword>
<name>A0A0F7CQG0_9ACTN</name>
<gene>
    <name evidence="1" type="ORF">SXIM_49620</name>
</gene>
<dbReference type="PATRIC" id="fig|408015.6.peg.5025"/>
<evidence type="ECO:0000313" key="1">
    <source>
        <dbReference type="EMBL" id="AKG46346.1"/>
    </source>
</evidence>
<proteinExistence type="predicted"/>
<organism evidence="1 2">
    <name type="scientific">Streptomyces xiamenensis</name>
    <dbReference type="NCBI Taxonomy" id="408015"/>
    <lineage>
        <taxon>Bacteria</taxon>
        <taxon>Bacillati</taxon>
        <taxon>Actinomycetota</taxon>
        <taxon>Actinomycetes</taxon>
        <taxon>Kitasatosporales</taxon>
        <taxon>Streptomycetaceae</taxon>
        <taxon>Streptomyces</taxon>
    </lineage>
</organism>
<dbReference type="STRING" id="408015.SXIM_49620"/>
<sequence length="87" mass="9741">MGLLTEILLLPLAPVRATAWFAGRIADAAEEELYDPAPLMARLRELHRALEDGEIDEEEFEAGEERLLLAIQQRQDPDHPSPPPVTD</sequence>
<dbReference type="Pfam" id="PF05120">
    <property type="entry name" value="GvpG"/>
    <property type="match status" value="1"/>
</dbReference>
<protein>
    <submittedName>
        <fullName evidence="1">Gas vesicle synthesis protein</fullName>
    </submittedName>
</protein>
<reference evidence="1" key="1">
    <citation type="submission" date="2019-08" db="EMBL/GenBank/DDBJ databases">
        <title>Complete genome sequence of a mangrove-derived Streptomyces xiamenensis.</title>
        <authorList>
            <person name="Xu J."/>
        </authorList>
    </citation>
    <scope>NUCLEOTIDE SEQUENCE</scope>
    <source>
        <strain evidence="1">318</strain>
    </source>
</reference>
<dbReference type="RefSeq" id="WP_046725144.1">
    <property type="nucleotide sequence ID" value="NZ_CP009922.3"/>
</dbReference>
<dbReference type="InterPro" id="IPR007804">
    <property type="entry name" value="GvpG"/>
</dbReference>